<dbReference type="STRING" id="565033.GACE_0142"/>
<proteinExistence type="predicted"/>
<name>A0A0A7GB12_GEOAI</name>
<keyword evidence="1" id="KW-1133">Transmembrane helix</keyword>
<dbReference type="Proteomes" id="UP000030624">
    <property type="component" value="Chromosome"/>
</dbReference>
<dbReference type="KEGG" id="gac:GACE_0142"/>
<keyword evidence="1" id="KW-0812">Transmembrane</keyword>
<dbReference type="HOGENOM" id="CLU_185768_0_0_2"/>
<evidence type="ECO:0000313" key="3">
    <source>
        <dbReference type="Proteomes" id="UP000030624"/>
    </source>
</evidence>
<reference evidence="2 3" key="1">
    <citation type="journal article" date="2015" name="Appl. Environ. Microbiol.">
        <title>The Geoglobus acetivorans genome: Fe(III) reduction, acetate utilization, autotrophic growth, and degradation of aromatic compounds in a hyperthermophilic archaeon.</title>
        <authorList>
            <person name="Mardanov A.V."/>
            <person name="Slododkina G.B."/>
            <person name="Slobodkin A.I."/>
            <person name="Beletsky A.V."/>
            <person name="Gavrilov S.N."/>
            <person name="Kublanov I.V."/>
            <person name="Bonch-Osmolovskaya E.A."/>
            <person name="Skryabin K.G."/>
            <person name="Ravin N.V."/>
        </authorList>
    </citation>
    <scope>NUCLEOTIDE SEQUENCE [LARGE SCALE GENOMIC DNA]</scope>
    <source>
        <strain evidence="2 3">SBH6</strain>
    </source>
</reference>
<dbReference type="eggNOG" id="arCOG10388">
    <property type="taxonomic scope" value="Archaea"/>
</dbReference>
<keyword evidence="1" id="KW-0472">Membrane</keyword>
<evidence type="ECO:0000256" key="1">
    <source>
        <dbReference type="SAM" id="Phobius"/>
    </source>
</evidence>
<protein>
    <submittedName>
        <fullName evidence="2">Uncharacterized protein</fullName>
    </submittedName>
</protein>
<feature type="transmembrane region" description="Helical" evidence="1">
    <location>
        <begin position="26"/>
        <end position="54"/>
    </location>
</feature>
<sequence>MFLIGLVYGFVNPGRENKLRLLRNSLAVGFVFGVLIALLFFVFTLPVGLFVPFIPLLGGLAGVVAGVFIALYFGVVFIIGTFVGDVLESLLKR</sequence>
<dbReference type="EMBL" id="CP009552">
    <property type="protein sequence ID" value="AIY89199.1"/>
    <property type="molecule type" value="Genomic_DNA"/>
</dbReference>
<feature type="transmembrane region" description="Helical" evidence="1">
    <location>
        <begin position="60"/>
        <end position="83"/>
    </location>
</feature>
<dbReference type="AlphaFoldDB" id="A0A0A7GB12"/>
<gene>
    <name evidence="2" type="ORF">GACE_0142</name>
</gene>
<organism evidence="2 3">
    <name type="scientific">Geoglobus acetivorans</name>
    <dbReference type="NCBI Taxonomy" id="565033"/>
    <lineage>
        <taxon>Archaea</taxon>
        <taxon>Methanobacteriati</taxon>
        <taxon>Methanobacteriota</taxon>
        <taxon>Archaeoglobi</taxon>
        <taxon>Archaeoglobales</taxon>
        <taxon>Archaeoglobaceae</taxon>
        <taxon>Geoglobus</taxon>
    </lineage>
</organism>
<accession>A0A0A7GB12</accession>
<evidence type="ECO:0000313" key="2">
    <source>
        <dbReference type="EMBL" id="AIY89199.1"/>
    </source>
</evidence>